<dbReference type="AlphaFoldDB" id="A0A2P2CIH4"/>
<sequence length="409" mass="43442">MTVAPHYAPELRLLFSGRPAPAALRASLTSVSATCGFGDADRLEVAIANEGLRWLDNDLFRLDTPVELWLGYSPEQPERVFAGEVVAADATFPSAGIPTVTVAAQDRRTRLAAAQPSRWFAVSVPTYGVMPLPDLVVAPELALEHGLIATIDPLGSVLAAALGAAEALMSLDDPTLRQRIVRKQAGESSLDLLKRIAVENAWEIAIDHRAEPAGLVVNLMSPAAHLAPDVTLKYGASLLDFSPRISAVGQVAKVSARVWQPSIRLELTISVGYDWDRQSLEIDVTPGFGLPIGGSKGTEMTLVDEPISPANAARVVLGKLLPKLNKRMTARGTCAGNAAIRAGHVIQVEGVGETYGGLWRVVSVTQTLDSSGWRTTFEARKELWFGSIPLASQGAVRVQGGLLSLPSGA</sequence>
<dbReference type="EMBL" id="CZKB01000025">
    <property type="protein sequence ID" value="CUR61788.1"/>
    <property type="molecule type" value="Genomic_DNA"/>
</dbReference>
<gene>
    <name evidence="1" type="ORF">NOCA150088</name>
</gene>
<name>A0A2P2CIH4_9ZZZZ</name>
<protein>
    <submittedName>
        <fullName evidence="1">Uncharacterized protein</fullName>
    </submittedName>
</protein>
<accession>A0A2P2CIH4</accession>
<proteinExistence type="predicted"/>
<organism evidence="1">
    <name type="scientific">metagenome</name>
    <dbReference type="NCBI Taxonomy" id="256318"/>
    <lineage>
        <taxon>unclassified sequences</taxon>
        <taxon>metagenomes</taxon>
    </lineage>
</organism>
<evidence type="ECO:0000313" key="1">
    <source>
        <dbReference type="EMBL" id="CUR61788.1"/>
    </source>
</evidence>
<reference evidence="1" key="1">
    <citation type="submission" date="2015-08" db="EMBL/GenBank/DDBJ databases">
        <authorList>
            <person name="Babu N.S."/>
            <person name="Beckwith C.J."/>
            <person name="Beseler K.G."/>
            <person name="Brison A."/>
            <person name="Carone J.V."/>
            <person name="Caskin T.P."/>
            <person name="Diamond M."/>
            <person name="Durham M.E."/>
            <person name="Foxe J.M."/>
            <person name="Go M."/>
            <person name="Henderson B.A."/>
            <person name="Jones I.B."/>
            <person name="McGettigan J.A."/>
            <person name="Micheletti S.J."/>
            <person name="Nasrallah M.E."/>
            <person name="Ortiz D."/>
            <person name="Piller C.R."/>
            <person name="Privatt S.R."/>
            <person name="Schneider S.L."/>
            <person name="Sharp S."/>
            <person name="Smith T.C."/>
            <person name="Stanton J.D."/>
            <person name="Ullery H.E."/>
            <person name="Wilson R.J."/>
            <person name="Serrano M.G."/>
            <person name="Buck G."/>
            <person name="Lee V."/>
            <person name="Wang Y."/>
            <person name="Carvalho R."/>
            <person name="Voegtly L."/>
            <person name="Shi R."/>
            <person name="Duckworth R."/>
            <person name="Johnson A."/>
            <person name="Loviza R."/>
            <person name="Walstead R."/>
            <person name="Shah Z."/>
            <person name="Kiflezghi M."/>
            <person name="Wade K."/>
            <person name="Ball S.L."/>
            <person name="Bradley K.W."/>
            <person name="Asai D.J."/>
            <person name="Bowman C.A."/>
            <person name="Russell D.A."/>
            <person name="Pope W.H."/>
            <person name="Jacobs-Sera D."/>
            <person name="Hendrix R.W."/>
            <person name="Hatfull G.F."/>
        </authorList>
    </citation>
    <scope>NUCLEOTIDE SEQUENCE</scope>
</reference>